<evidence type="ECO:0000256" key="1">
    <source>
        <dbReference type="SAM" id="Coils"/>
    </source>
</evidence>
<dbReference type="InterPro" id="IPR027417">
    <property type="entry name" value="P-loop_NTPase"/>
</dbReference>
<dbReference type="Proteomes" id="UP000676325">
    <property type="component" value="Unassembled WGS sequence"/>
</dbReference>
<dbReference type="SUPFAM" id="SSF52540">
    <property type="entry name" value="P-loop containing nucleoside triphosphate hydrolases"/>
    <property type="match status" value="1"/>
</dbReference>
<protein>
    <submittedName>
        <fullName evidence="3">AAA family ATPase</fullName>
    </submittedName>
</protein>
<dbReference type="RefSeq" id="WP_212521304.1">
    <property type="nucleotide sequence ID" value="NZ_JAGSOH010000118.1"/>
</dbReference>
<feature type="coiled-coil region" evidence="1">
    <location>
        <begin position="299"/>
        <end position="333"/>
    </location>
</feature>
<dbReference type="Pfam" id="PF13304">
    <property type="entry name" value="AAA_21"/>
    <property type="match status" value="1"/>
</dbReference>
<comment type="caution">
    <text evidence="3">The sequence shown here is derived from an EMBL/GenBank/DDBJ whole genome shotgun (WGS) entry which is preliminary data.</text>
</comment>
<dbReference type="GO" id="GO:0005524">
    <property type="term" value="F:ATP binding"/>
    <property type="evidence" value="ECO:0007669"/>
    <property type="project" value="InterPro"/>
</dbReference>
<evidence type="ECO:0000313" key="4">
    <source>
        <dbReference type="Proteomes" id="UP000676325"/>
    </source>
</evidence>
<evidence type="ECO:0000313" key="3">
    <source>
        <dbReference type="EMBL" id="MBR7830175.1"/>
    </source>
</evidence>
<accession>A0A941IIZ0</accession>
<dbReference type="PANTHER" id="PTHR43581:SF2">
    <property type="entry name" value="EXCINUCLEASE ATPASE SUBUNIT"/>
    <property type="match status" value="1"/>
</dbReference>
<dbReference type="PANTHER" id="PTHR43581">
    <property type="entry name" value="ATP/GTP PHOSPHATASE"/>
    <property type="match status" value="1"/>
</dbReference>
<keyword evidence="4" id="KW-1185">Reference proteome</keyword>
<name>A0A941IIZ0_9ACTN</name>
<evidence type="ECO:0000259" key="2">
    <source>
        <dbReference type="Pfam" id="PF13304"/>
    </source>
</evidence>
<reference evidence="3" key="1">
    <citation type="submission" date="2021-04" db="EMBL/GenBank/DDBJ databases">
        <title>Genome based classification of Actinospica acidithermotolerans sp. nov., an actinobacterium isolated from an Indonesian hot spring.</title>
        <authorList>
            <person name="Kusuma A.B."/>
            <person name="Putra K.E."/>
            <person name="Nafisah S."/>
            <person name="Loh J."/>
            <person name="Nouioui I."/>
            <person name="Goodfellow M."/>
        </authorList>
    </citation>
    <scope>NUCLEOTIDE SEQUENCE</scope>
    <source>
        <strain evidence="3">MGRD01-02</strain>
    </source>
</reference>
<dbReference type="Gene3D" id="3.40.50.300">
    <property type="entry name" value="P-loop containing nucleotide triphosphate hydrolases"/>
    <property type="match status" value="1"/>
</dbReference>
<dbReference type="GO" id="GO:0016887">
    <property type="term" value="F:ATP hydrolysis activity"/>
    <property type="evidence" value="ECO:0007669"/>
    <property type="project" value="InterPro"/>
</dbReference>
<organism evidence="3 4">
    <name type="scientific">Actinospica acidithermotolerans</name>
    <dbReference type="NCBI Taxonomy" id="2828514"/>
    <lineage>
        <taxon>Bacteria</taxon>
        <taxon>Bacillati</taxon>
        <taxon>Actinomycetota</taxon>
        <taxon>Actinomycetes</taxon>
        <taxon>Catenulisporales</taxon>
        <taxon>Actinospicaceae</taxon>
        <taxon>Actinospica</taxon>
    </lineage>
</organism>
<dbReference type="InterPro" id="IPR051396">
    <property type="entry name" value="Bact_Antivir_Def_Nuclease"/>
</dbReference>
<dbReference type="AlphaFoldDB" id="A0A941IIZ0"/>
<keyword evidence="1" id="KW-0175">Coiled coil</keyword>
<sequence length="514" mass="56754">MRFLVQELNAPEPAPASLPAAVLKRDSWDDYHFKTSFTLTYIGHDGRRHKLGGIKILQFEQRRGPTPLPGDEFRSLPGGYCALGQSLSFYEMAADLGPDVYRPLLSGLRDVVFDPSIAEAFAEHEGFLNSLERSGSAARAILDASALFDSGRADGTDYPASLAFTFHSAVGGSGFDLDLRFESVPDLPGRANIVIGYNGTGKTRLLANLAMVANADLRRRGRRQFQAKYGRLSDKAIRFGAVIAVSYSAFDTFDVPGTTPDEREQLEESGDVFGYVYCGLRSLAEPSDGGGGPNRLKSVEEVTGELSRSLERIHQYKQRRSLLIKALAQLAREPSFRRAGFDGEELYRHDSLPEAFLGLSTGHKIVLNIVVQLAAYLERKSLLLFDEPEIHLHPPLLAALLRAVNVLLEARDSYAVIATHSPVALQEVPGRYVHVLERYGQHTSVRRAEVETFGENVGYLTSTVFNLDSRSTDYHAVLKKLAERMDVEAIEELFEGGMSAQARAYVESVRRARA</sequence>
<feature type="domain" description="ATPase AAA-type core" evidence="2">
    <location>
        <begin position="311"/>
        <end position="424"/>
    </location>
</feature>
<proteinExistence type="predicted"/>
<gene>
    <name evidence="3" type="ORF">KDK95_27980</name>
</gene>
<dbReference type="InterPro" id="IPR003959">
    <property type="entry name" value="ATPase_AAA_core"/>
</dbReference>
<dbReference type="EMBL" id="JAGSOH010000118">
    <property type="protein sequence ID" value="MBR7830175.1"/>
    <property type="molecule type" value="Genomic_DNA"/>
</dbReference>